<comment type="caution">
    <text evidence="2">The sequence shown here is derived from an EMBL/GenBank/DDBJ whole genome shotgun (WGS) entry which is preliminary data.</text>
</comment>
<gene>
    <name evidence="2" type="ORF">ENQ76_10900</name>
</gene>
<evidence type="ECO:0000313" key="2">
    <source>
        <dbReference type="EMBL" id="HEN15961.1"/>
    </source>
</evidence>
<evidence type="ECO:0008006" key="3">
    <source>
        <dbReference type="Google" id="ProtNLM"/>
    </source>
</evidence>
<feature type="transmembrane region" description="Helical" evidence="1">
    <location>
        <begin position="12"/>
        <end position="32"/>
    </location>
</feature>
<proteinExistence type="predicted"/>
<sequence length="472" mass="55135">MNRLGSQHRKLLYLGGMVLLLIPITTLGMPAGSTPGSGGVVSNLRKEYDLGESDLGTLDPTGAAMNLALLGFRGMAANVLWMQADRQKNHKDWEGMRNTTEQIVHLQPHFVKIWDFNSWNLAYNVSSEWDAISDRYFWVKEGGKFLMKGVDRNRRSPDLRWYVGRIYGPKIGLSDEAKYFRRFFRQDPDPKFNGGVDPEWNDGNEDHYLVAKRWFQEANDEEAKGKVRQTIQDRSLFRSYPARSQLDYATALQKYGFSEEFDRTVGSQKLGDAEREAAEERIRTQLREQTREAWKLGFDDWTGKYGQEFFDVEFLNHRVKIKMEMTEDEVQAFSKTPQEAVALRAAVDQYQKITNYRYWRTRSLCEAEPETAEAHWQLFAAVEQYRKASLDKAQARAEEAMKLFDSVLQRYPELRTQDDFIEQAVKAVLVWYRVHQLNAEKTPETFPLKDLWDEAQPRLKEFSDRLDRELRQ</sequence>
<protein>
    <recommendedName>
        <fullName evidence="3">IRE (Iron responsive element)</fullName>
    </recommendedName>
</protein>
<accession>A0A7C2K1Q1</accession>
<evidence type="ECO:0000256" key="1">
    <source>
        <dbReference type="SAM" id="Phobius"/>
    </source>
</evidence>
<keyword evidence="1" id="KW-1133">Transmembrane helix</keyword>
<keyword evidence="1" id="KW-0812">Transmembrane</keyword>
<organism evidence="2">
    <name type="scientific">Schlesneria paludicola</name>
    <dbReference type="NCBI Taxonomy" id="360056"/>
    <lineage>
        <taxon>Bacteria</taxon>
        <taxon>Pseudomonadati</taxon>
        <taxon>Planctomycetota</taxon>
        <taxon>Planctomycetia</taxon>
        <taxon>Planctomycetales</taxon>
        <taxon>Planctomycetaceae</taxon>
        <taxon>Schlesneria</taxon>
    </lineage>
</organism>
<keyword evidence="1" id="KW-0472">Membrane</keyword>
<dbReference type="EMBL" id="DSOK01000303">
    <property type="protein sequence ID" value="HEN15961.1"/>
    <property type="molecule type" value="Genomic_DNA"/>
</dbReference>
<dbReference type="AlphaFoldDB" id="A0A7C2K1Q1"/>
<name>A0A7C2K1Q1_9PLAN</name>
<reference evidence="2" key="1">
    <citation type="journal article" date="2020" name="mSystems">
        <title>Genome- and Community-Level Interaction Insights into Carbon Utilization and Element Cycling Functions of Hydrothermarchaeota in Hydrothermal Sediment.</title>
        <authorList>
            <person name="Zhou Z."/>
            <person name="Liu Y."/>
            <person name="Xu W."/>
            <person name="Pan J."/>
            <person name="Luo Z.H."/>
            <person name="Li M."/>
        </authorList>
    </citation>
    <scope>NUCLEOTIDE SEQUENCE [LARGE SCALE GENOMIC DNA]</scope>
    <source>
        <strain evidence="2">SpSt-339</strain>
    </source>
</reference>